<name>A0A9N9DDG6_9GLOM</name>
<dbReference type="EMBL" id="CAJVPL010003560">
    <property type="protein sequence ID" value="CAG8634947.1"/>
    <property type="molecule type" value="Genomic_DNA"/>
</dbReference>
<dbReference type="AlphaFoldDB" id="A0A9N9DDG6"/>
<sequence>MNSSSSLCSSASLSSSPFLSFPLFNTSQQQQNQWKEFTRLLSNQLYSRGFDLVKAFPAQRYNAKILSNISPLPTYKRNSTLAFVIANTKHLWSYFLRNLYNQSQMHHNPWNNNPLDLYTKQSVAESVNEVLGIIDQRDVKCDIRHAFEMEKSRFVAFQLLAHESGLAYYNRTCGLNVHEIAGPWIGLRSVVTLDLEGPSISDTTIPLENPYPEGDSLLKAKLFSILHQKNFTSSNKEKEKSTANGISRDWYQWVELRDLASGFMTEEAQIKWRYSEEQLEYHYTKNLSRLQEVVNMSKNDDKTHS</sequence>
<accession>A0A9N9DDG6</accession>
<proteinExistence type="predicted"/>
<protein>
    <submittedName>
        <fullName evidence="1">13670_t:CDS:1</fullName>
    </submittedName>
</protein>
<dbReference type="Proteomes" id="UP000789831">
    <property type="component" value="Unassembled WGS sequence"/>
</dbReference>
<gene>
    <name evidence="1" type="ORF">AGERDE_LOCUS10701</name>
</gene>
<evidence type="ECO:0000313" key="1">
    <source>
        <dbReference type="EMBL" id="CAG8634947.1"/>
    </source>
</evidence>
<evidence type="ECO:0000313" key="2">
    <source>
        <dbReference type="Proteomes" id="UP000789831"/>
    </source>
</evidence>
<reference evidence="1" key="1">
    <citation type="submission" date="2021-06" db="EMBL/GenBank/DDBJ databases">
        <authorList>
            <person name="Kallberg Y."/>
            <person name="Tangrot J."/>
            <person name="Rosling A."/>
        </authorList>
    </citation>
    <scope>NUCLEOTIDE SEQUENCE</scope>
    <source>
        <strain evidence="1">MT106</strain>
    </source>
</reference>
<comment type="caution">
    <text evidence="1">The sequence shown here is derived from an EMBL/GenBank/DDBJ whole genome shotgun (WGS) entry which is preliminary data.</text>
</comment>
<dbReference type="OrthoDB" id="409189at2759"/>
<organism evidence="1 2">
    <name type="scientific">Ambispora gerdemannii</name>
    <dbReference type="NCBI Taxonomy" id="144530"/>
    <lineage>
        <taxon>Eukaryota</taxon>
        <taxon>Fungi</taxon>
        <taxon>Fungi incertae sedis</taxon>
        <taxon>Mucoromycota</taxon>
        <taxon>Glomeromycotina</taxon>
        <taxon>Glomeromycetes</taxon>
        <taxon>Archaeosporales</taxon>
        <taxon>Ambisporaceae</taxon>
        <taxon>Ambispora</taxon>
    </lineage>
</organism>
<keyword evidence="2" id="KW-1185">Reference proteome</keyword>